<dbReference type="PANTHER" id="PTHR11929">
    <property type="entry name" value="ALPHA- 1,3 -FUCOSYLTRANSFERASE"/>
    <property type="match status" value="1"/>
</dbReference>
<comment type="function">
    <text evidence="14">Protein O-fucosyltransferase that specifically catalyzes O-fucosylation of serine or threonine residues in EMI domains of target proteins. Attaches fucose through an O-glycosidic linkage. O-fucosylation of EMI domain-containing proteins may be required for facilitating protein folding and secretion.</text>
</comment>
<dbReference type="InterPro" id="IPR055270">
    <property type="entry name" value="Glyco_tran_10_C"/>
</dbReference>
<evidence type="ECO:0000256" key="8">
    <source>
        <dbReference type="ARBA" id="ARBA00022968"/>
    </source>
</evidence>
<evidence type="ECO:0000259" key="16">
    <source>
        <dbReference type="Pfam" id="PF00852"/>
    </source>
</evidence>
<dbReference type="GO" id="GO:0046920">
    <property type="term" value="F:alpha-(1-&gt;3)-fucosyltransferase activity"/>
    <property type="evidence" value="ECO:0007669"/>
    <property type="project" value="InterPro"/>
</dbReference>
<comment type="caution">
    <text evidence="17">The sequence shown here is derived from an EMBL/GenBank/DDBJ whole genome shotgun (WGS) entry which is preliminary data.</text>
</comment>
<evidence type="ECO:0000256" key="2">
    <source>
        <dbReference type="ARBA" id="ARBA00004922"/>
    </source>
</evidence>
<dbReference type="GO" id="GO:0046922">
    <property type="term" value="F:peptide-O-fucosyltransferase activity"/>
    <property type="evidence" value="ECO:0007669"/>
    <property type="project" value="UniProtKB-EC"/>
</dbReference>
<organism evidence="17 18">
    <name type="scientific">Danionella cerebrum</name>
    <dbReference type="NCBI Taxonomy" id="2873325"/>
    <lineage>
        <taxon>Eukaryota</taxon>
        <taxon>Metazoa</taxon>
        <taxon>Chordata</taxon>
        <taxon>Craniata</taxon>
        <taxon>Vertebrata</taxon>
        <taxon>Euteleostomi</taxon>
        <taxon>Actinopterygii</taxon>
        <taxon>Neopterygii</taxon>
        <taxon>Teleostei</taxon>
        <taxon>Ostariophysi</taxon>
        <taxon>Cypriniformes</taxon>
        <taxon>Danionidae</taxon>
        <taxon>Danioninae</taxon>
        <taxon>Danionella</taxon>
    </lineage>
</organism>
<keyword evidence="4 15" id="KW-0328">Glycosyltransferase</keyword>
<dbReference type="Pfam" id="PF00852">
    <property type="entry name" value="Glyco_transf_10"/>
    <property type="match status" value="1"/>
</dbReference>
<accession>A0A553PU83</accession>
<evidence type="ECO:0000256" key="10">
    <source>
        <dbReference type="ARBA" id="ARBA00023136"/>
    </source>
</evidence>
<keyword evidence="6 15" id="KW-0812">Transmembrane</keyword>
<dbReference type="AlphaFoldDB" id="A0A553PU83"/>
<dbReference type="OrthoDB" id="9993460at2759"/>
<evidence type="ECO:0000256" key="9">
    <source>
        <dbReference type="ARBA" id="ARBA00022989"/>
    </source>
</evidence>
<evidence type="ECO:0000256" key="6">
    <source>
        <dbReference type="ARBA" id="ARBA00022692"/>
    </source>
</evidence>
<evidence type="ECO:0000256" key="14">
    <source>
        <dbReference type="ARBA" id="ARBA00058658"/>
    </source>
</evidence>
<proteinExistence type="inferred from homology"/>
<evidence type="ECO:0000256" key="11">
    <source>
        <dbReference type="ARBA" id="ARBA00023180"/>
    </source>
</evidence>
<dbReference type="STRING" id="623744.A0A553PU83"/>
<dbReference type="GO" id="GO:0005789">
    <property type="term" value="C:endoplasmic reticulum membrane"/>
    <property type="evidence" value="ECO:0007669"/>
    <property type="project" value="UniProtKB-SubCell"/>
</dbReference>
<evidence type="ECO:0000256" key="7">
    <source>
        <dbReference type="ARBA" id="ARBA00022824"/>
    </source>
</evidence>
<reference evidence="17 18" key="1">
    <citation type="journal article" date="2019" name="Sci. Data">
        <title>Hybrid genome assembly and annotation of Danionella translucida.</title>
        <authorList>
            <person name="Kadobianskyi M."/>
            <person name="Schulze L."/>
            <person name="Schuelke M."/>
            <person name="Judkewitz B."/>
        </authorList>
    </citation>
    <scope>NUCLEOTIDE SEQUENCE [LARGE SCALE GENOMIC DNA]</scope>
    <source>
        <strain evidence="17 18">Bolton</strain>
    </source>
</reference>
<evidence type="ECO:0000256" key="15">
    <source>
        <dbReference type="RuleBase" id="RU003832"/>
    </source>
</evidence>
<dbReference type="FunFam" id="3.40.50.11660:FF:000002">
    <property type="entry name" value="Alpha-(1,3)-fucosyltransferase"/>
    <property type="match status" value="1"/>
</dbReference>
<sequence>MWRISVKKLCVFCFCASCFVFLIMSFQVIEQLGQFEKSSHTAQLTKEQDVPHGLKVQSPIIVWWSPLTGEQGQLRECTDFSIDSLPLPRHKQHDWALFHEESPKNNYKLFHKPLITQFNHTATFSRHAHLPLTTQHLEGINALTDKTLLLPLSRKNQLRKTLAAVLYVQSDCNPPSDRDVYIQEIMKHIQVDSYGQCLHNKDLAPHLRDSNAMDDQGFYQLIAQYKFMLAFENAVCEDYITEKLWRALKLGVVPVYYGAPNIHKWLPDIHSAIVVDPSEPPRKVADYLKRLDEDDEEYLKYLKWKHKGEISNVNLVKALQKRPWGVQDATQDNFIDAFECLVCNRVSENIKREEKNLVPVAWQAEENHLMCSSPVLFEFGGSFESPLRQMWISSYEQSRREARVLAAMLQRNSSFTSSQFWRQVFTG</sequence>
<keyword evidence="9" id="KW-1133">Transmembrane helix</keyword>
<comment type="subcellular location">
    <subcellularLocation>
        <location evidence="1">Endoplasmic reticulum membrane</location>
        <topology evidence="1">Single-pass type II membrane protein</topology>
    </subcellularLocation>
</comment>
<evidence type="ECO:0000256" key="3">
    <source>
        <dbReference type="ARBA" id="ARBA00008919"/>
    </source>
</evidence>
<dbReference type="EC" id="2.4.1.-" evidence="15"/>
<dbReference type="UniPathway" id="UPA00378"/>
<evidence type="ECO:0000256" key="1">
    <source>
        <dbReference type="ARBA" id="ARBA00004648"/>
    </source>
</evidence>
<dbReference type="GO" id="GO:0000139">
    <property type="term" value="C:Golgi membrane"/>
    <property type="evidence" value="ECO:0007669"/>
    <property type="project" value="InterPro"/>
</dbReference>
<dbReference type="InterPro" id="IPR001503">
    <property type="entry name" value="Glyco_trans_10"/>
</dbReference>
<evidence type="ECO:0000256" key="4">
    <source>
        <dbReference type="ARBA" id="ARBA00022676"/>
    </source>
</evidence>
<feature type="domain" description="Fucosyltransferase C-terminal" evidence="16">
    <location>
        <begin position="164"/>
        <end position="350"/>
    </location>
</feature>
<dbReference type="EMBL" id="SRMA01026647">
    <property type="protein sequence ID" value="TRY81249.1"/>
    <property type="molecule type" value="Genomic_DNA"/>
</dbReference>
<comment type="catalytic activity">
    <reaction evidence="13">
        <text>L-seryl-[protein] + GDP-beta-L-fucose = 3-O-(alpha-L-fucosyl)-L-seryl-[protein] + GDP + H(+)</text>
        <dbReference type="Rhea" id="RHEA:63644"/>
        <dbReference type="Rhea" id="RHEA-COMP:9863"/>
        <dbReference type="Rhea" id="RHEA-COMP:17914"/>
        <dbReference type="ChEBI" id="CHEBI:15378"/>
        <dbReference type="ChEBI" id="CHEBI:29999"/>
        <dbReference type="ChEBI" id="CHEBI:57273"/>
        <dbReference type="ChEBI" id="CHEBI:58189"/>
        <dbReference type="ChEBI" id="CHEBI:189632"/>
        <dbReference type="EC" id="2.4.1.221"/>
    </reaction>
    <physiologicalReaction direction="left-to-right" evidence="13">
        <dbReference type="Rhea" id="RHEA:63645"/>
    </physiologicalReaction>
</comment>
<keyword evidence="5 15" id="KW-0808">Transferase</keyword>
<evidence type="ECO:0000313" key="18">
    <source>
        <dbReference type="Proteomes" id="UP000316079"/>
    </source>
</evidence>
<protein>
    <recommendedName>
        <fullName evidence="15">Fucosyltransferase</fullName>
        <ecNumber evidence="15">2.4.1.-</ecNumber>
    </recommendedName>
</protein>
<dbReference type="InterPro" id="IPR038577">
    <property type="entry name" value="GT10-like_C_sf"/>
</dbReference>
<evidence type="ECO:0000256" key="5">
    <source>
        <dbReference type="ARBA" id="ARBA00022679"/>
    </source>
</evidence>
<keyword evidence="10" id="KW-0472">Membrane</keyword>
<name>A0A553PU83_9TELE</name>
<dbReference type="Proteomes" id="UP000316079">
    <property type="component" value="Unassembled WGS sequence"/>
</dbReference>
<dbReference type="SUPFAM" id="SSF53756">
    <property type="entry name" value="UDP-Glycosyltransferase/glycogen phosphorylase"/>
    <property type="match status" value="1"/>
</dbReference>
<evidence type="ECO:0000256" key="12">
    <source>
        <dbReference type="ARBA" id="ARBA00047273"/>
    </source>
</evidence>
<evidence type="ECO:0000313" key="17">
    <source>
        <dbReference type="EMBL" id="TRY81249.1"/>
    </source>
</evidence>
<comment type="catalytic activity">
    <reaction evidence="12">
        <text>L-threonyl-[protein] + GDP-beta-L-fucose = 3-O-(alpha-L-fucosyl)-L-threonyl-[protein] + GDP + H(+)</text>
        <dbReference type="Rhea" id="RHEA:70491"/>
        <dbReference type="Rhea" id="RHEA-COMP:11060"/>
        <dbReference type="Rhea" id="RHEA-COMP:17915"/>
        <dbReference type="ChEBI" id="CHEBI:15378"/>
        <dbReference type="ChEBI" id="CHEBI:30013"/>
        <dbReference type="ChEBI" id="CHEBI:57273"/>
        <dbReference type="ChEBI" id="CHEBI:58189"/>
        <dbReference type="ChEBI" id="CHEBI:189631"/>
        <dbReference type="EC" id="2.4.1.221"/>
    </reaction>
    <physiologicalReaction direction="left-to-right" evidence="12">
        <dbReference type="Rhea" id="RHEA:70492"/>
    </physiologicalReaction>
</comment>
<keyword evidence="7" id="KW-0256">Endoplasmic reticulum</keyword>
<evidence type="ECO:0000256" key="13">
    <source>
        <dbReference type="ARBA" id="ARBA00048647"/>
    </source>
</evidence>
<dbReference type="Gene3D" id="3.40.50.11660">
    <property type="entry name" value="Glycosyl transferase family 10, C-terminal domain"/>
    <property type="match status" value="1"/>
</dbReference>
<keyword evidence="8" id="KW-0735">Signal-anchor</keyword>
<keyword evidence="11" id="KW-0325">Glycoprotein</keyword>
<dbReference type="PANTHER" id="PTHR11929:SF194">
    <property type="entry name" value="ALPHA-(1,3)-FUCOSYLTRANSFERASE 10"/>
    <property type="match status" value="1"/>
</dbReference>
<dbReference type="InterPro" id="IPR017176">
    <property type="entry name" value="Alpha-1_3-FUT_met"/>
</dbReference>
<comment type="similarity">
    <text evidence="3 15">Belongs to the glycosyltransferase 10 family.</text>
</comment>
<gene>
    <name evidence="17" type="ORF">DNTS_000544</name>
</gene>
<comment type="pathway">
    <text evidence="2">Protein modification; protein glycosylation.</text>
</comment>
<dbReference type="PIRSF" id="PIRSF037332">
    <property type="entry name" value="Alpha1_3FUT_met"/>
    <property type="match status" value="1"/>
</dbReference>
<keyword evidence="18" id="KW-1185">Reference proteome</keyword>